<dbReference type="AlphaFoldDB" id="A0A1A8XPT3"/>
<dbReference type="Gene3D" id="3.50.50.60">
    <property type="entry name" value="FAD/NAD(P)-binding domain"/>
    <property type="match status" value="1"/>
</dbReference>
<dbReference type="STRING" id="1860102.ACCAA_350057"/>
<dbReference type="Gene3D" id="1.10.405.10">
    <property type="entry name" value="Guanine Nucleotide Dissociation Inhibitor, domain 1"/>
    <property type="match status" value="1"/>
</dbReference>
<keyword evidence="2" id="KW-1185">Reference proteome</keyword>
<dbReference type="RefSeq" id="WP_186407354.1">
    <property type="nucleotide sequence ID" value="NZ_FLQX01000111.1"/>
</dbReference>
<evidence type="ECO:0000313" key="1">
    <source>
        <dbReference type="EMBL" id="SBT06651.1"/>
    </source>
</evidence>
<reference evidence="1 2" key="1">
    <citation type="submission" date="2016-06" db="EMBL/GenBank/DDBJ databases">
        <authorList>
            <person name="Kjaerup R.B."/>
            <person name="Dalgaard T.S."/>
            <person name="Juul-Madsen H.R."/>
        </authorList>
    </citation>
    <scope>NUCLEOTIDE SEQUENCE [LARGE SCALE GENOMIC DNA]</scope>
    <source>
        <strain evidence="1">3</strain>
    </source>
</reference>
<organism evidence="1 2">
    <name type="scientific">Candidatus Accumulibacter aalborgensis</name>
    <dbReference type="NCBI Taxonomy" id="1860102"/>
    <lineage>
        <taxon>Bacteria</taxon>
        <taxon>Pseudomonadati</taxon>
        <taxon>Pseudomonadota</taxon>
        <taxon>Betaproteobacteria</taxon>
        <taxon>Candidatus Accumulibacter</taxon>
    </lineage>
</organism>
<dbReference type="EMBL" id="FLQX01000111">
    <property type="protein sequence ID" value="SBT06651.1"/>
    <property type="molecule type" value="Genomic_DNA"/>
</dbReference>
<gene>
    <name evidence="1" type="ORF">ACCAA_350057</name>
</gene>
<name>A0A1A8XPT3_9PROT</name>
<dbReference type="Proteomes" id="UP000199169">
    <property type="component" value="Unassembled WGS sequence"/>
</dbReference>
<dbReference type="Gene3D" id="3.90.660.10">
    <property type="match status" value="1"/>
</dbReference>
<dbReference type="Pfam" id="PF13450">
    <property type="entry name" value="NAD_binding_8"/>
    <property type="match status" value="1"/>
</dbReference>
<accession>A0A1A8XPT3</accession>
<proteinExistence type="predicted"/>
<dbReference type="SUPFAM" id="SSF51905">
    <property type="entry name" value="FAD/NAD(P)-binding domain"/>
    <property type="match status" value="1"/>
</dbReference>
<sequence length="554" mass="61008">MDRRQFLRSFASSLAATGAASLAGCHGARTPLPPGELLGASLDLGHRLRDPRFPPPGETRQVPVVIVGAGVGGLAAGWKLAKSGFAEFLLVELEREAGGNSRAGSNTVCAYPWGAHYLPLPTREATAVRELLAELEVLQGDPRAVKPIYDERYLCATPQERLFRDGRWQEGILPQVGVGPVERRQYQYFADLMAAFRRRWDGLGRRAFALPMALSSDSPDLLALDRISMHDWLLAQGLDSPHLHWYVDYACRDDYGTGSAAVSAWAGIHYFACRDGEAQNAGSETVLTAPEGNAWLTRGMLRSISARAGDRLLGDAVAFRVAVPDCASPGHKIEVDLWLPGEGRTLRLLAEQLIWAAPLFLVPHVFVGHEALKEAARDYSYAPWLVANLTLSGVPDHRPGAPLAWDNVLYGSTGLGYVVATHQRMRLWSGATVLTYYRAFDDRSPQQGRNALQDTPREVWAEQILAELERPHPEIRKLTTRLDVFRNGHAMARPVPGLIWGAARQRFAVDGERLRFAHADVSGFSLFEEAQYRGVLAAERTLRRLGVRFASSLA</sequence>
<evidence type="ECO:0000313" key="2">
    <source>
        <dbReference type="Proteomes" id="UP000199169"/>
    </source>
</evidence>
<dbReference type="InterPro" id="IPR036188">
    <property type="entry name" value="FAD/NAD-bd_sf"/>
</dbReference>
<dbReference type="PROSITE" id="PS51257">
    <property type="entry name" value="PROKAR_LIPOPROTEIN"/>
    <property type="match status" value="1"/>
</dbReference>
<protein>
    <submittedName>
        <fullName evidence="1">Twin-arginine translocation pathway signal</fullName>
    </submittedName>
</protein>